<dbReference type="EMBL" id="FOFA01000003">
    <property type="protein sequence ID" value="SEQ33771.1"/>
    <property type="molecule type" value="Genomic_DNA"/>
</dbReference>
<name>A0A1H9F763_9ACTN</name>
<keyword evidence="1" id="KW-0472">Membrane</keyword>
<evidence type="ECO:0000313" key="3">
    <source>
        <dbReference type="Proteomes" id="UP000198504"/>
    </source>
</evidence>
<keyword evidence="1" id="KW-1133">Transmembrane helix</keyword>
<accession>A0A1H9F763</accession>
<evidence type="ECO:0000313" key="2">
    <source>
        <dbReference type="EMBL" id="SEQ33771.1"/>
    </source>
</evidence>
<organism evidence="2 3">
    <name type="scientific">Microlunatus flavus</name>
    <dbReference type="NCBI Taxonomy" id="1036181"/>
    <lineage>
        <taxon>Bacteria</taxon>
        <taxon>Bacillati</taxon>
        <taxon>Actinomycetota</taxon>
        <taxon>Actinomycetes</taxon>
        <taxon>Propionibacteriales</taxon>
        <taxon>Propionibacteriaceae</taxon>
        <taxon>Microlunatus</taxon>
    </lineage>
</organism>
<sequence>MSLLRPLGPHSPIATLVAMRLRAAFSNLNLNGSTPPRVQPRLGEWGPELVPSTGQKRRMRIWVGLVLLGAMLAIFGLGWYVYHAMTGSWGFGLDRNSSFFAPDVVLGMLRL</sequence>
<gene>
    <name evidence="2" type="ORF">SAMN05421756_103174</name>
</gene>
<proteinExistence type="predicted"/>
<feature type="transmembrane region" description="Helical" evidence="1">
    <location>
        <begin position="61"/>
        <end position="82"/>
    </location>
</feature>
<dbReference type="AlphaFoldDB" id="A0A1H9F763"/>
<dbReference type="Proteomes" id="UP000198504">
    <property type="component" value="Unassembled WGS sequence"/>
</dbReference>
<protein>
    <submittedName>
        <fullName evidence="2">Uncharacterized protein</fullName>
    </submittedName>
</protein>
<dbReference type="RefSeq" id="WP_139209799.1">
    <property type="nucleotide sequence ID" value="NZ_FOFA01000003.1"/>
</dbReference>
<evidence type="ECO:0000256" key="1">
    <source>
        <dbReference type="SAM" id="Phobius"/>
    </source>
</evidence>
<keyword evidence="1" id="KW-0812">Transmembrane</keyword>
<dbReference type="OrthoDB" id="3732773at2"/>
<dbReference type="STRING" id="1036181.SAMN05421756_103174"/>
<reference evidence="3" key="1">
    <citation type="submission" date="2016-10" db="EMBL/GenBank/DDBJ databases">
        <authorList>
            <person name="Varghese N."/>
            <person name="Submissions S."/>
        </authorList>
    </citation>
    <scope>NUCLEOTIDE SEQUENCE [LARGE SCALE GENOMIC DNA]</scope>
    <source>
        <strain evidence="3">CGMCC 4.6856</strain>
    </source>
</reference>
<keyword evidence="3" id="KW-1185">Reference proteome</keyword>